<keyword evidence="3" id="KW-1185">Reference proteome</keyword>
<dbReference type="AlphaFoldDB" id="A0ABD1EE50"/>
<name>A0ABD1EE50_HYPHA</name>
<accession>A0ABD1EE50</accession>
<gene>
    <name evidence="2" type="ORF">ABEB36_012499</name>
</gene>
<dbReference type="Proteomes" id="UP001566132">
    <property type="component" value="Unassembled WGS sequence"/>
</dbReference>
<feature type="signal peptide" evidence="1">
    <location>
        <begin position="1"/>
        <end position="18"/>
    </location>
</feature>
<feature type="chain" id="PRO_5044893771" evidence="1">
    <location>
        <begin position="19"/>
        <end position="240"/>
    </location>
</feature>
<reference evidence="2 3" key="1">
    <citation type="submission" date="2024-05" db="EMBL/GenBank/DDBJ databases">
        <title>Genetic variation in Jamaican populations of the coffee berry borer (Hypothenemus hampei).</title>
        <authorList>
            <person name="Errbii M."/>
            <person name="Myrie A."/>
        </authorList>
    </citation>
    <scope>NUCLEOTIDE SEQUENCE [LARGE SCALE GENOMIC DNA]</scope>
    <source>
        <strain evidence="2">JA-Hopewell-2020-01-JO</strain>
        <tissue evidence="2">Whole body</tissue>
    </source>
</reference>
<sequence length="240" mass="27293">MKVFYCIFFAAILTAVSADFNLKSINDEPRGINYSVRVIDSNVPDQSYNIDAVGVVQLILNSWDGINPEPLLDNIQFLYQEYHSAATWKVSSNCSFLLLPYNAWYIKLQEILTGTEIILFATPFDPIPSTSTLKPNSTSTTSTTTISPTTTGAPLPFSVSLVNYENLDTQFVLEATGLLQFYLEQERDFNKALPEFLESLQEYETREIWKLAGSCSYVQNYTDYIWFYESYTRSDVVVFA</sequence>
<proteinExistence type="predicted"/>
<dbReference type="EMBL" id="JBDJPC010000009">
    <property type="protein sequence ID" value="KAL1491989.1"/>
    <property type="molecule type" value="Genomic_DNA"/>
</dbReference>
<comment type="caution">
    <text evidence="2">The sequence shown here is derived from an EMBL/GenBank/DDBJ whole genome shotgun (WGS) entry which is preliminary data.</text>
</comment>
<organism evidence="2 3">
    <name type="scientific">Hypothenemus hampei</name>
    <name type="common">Coffee berry borer</name>
    <dbReference type="NCBI Taxonomy" id="57062"/>
    <lineage>
        <taxon>Eukaryota</taxon>
        <taxon>Metazoa</taxon>
        <taxon>Ecdysozoa</taxon>
        <taxon>Arthropoda</taxon>
        <taxon>Hexapoda</taxon>
        <taxon>Insecta</taxon>
        <taxon>Pterygota</taxon>
        <taxon>Neoptera</taxon>
        <taxon>Endopterygota</taxon>
        <taxon>Coleoptera</taxon>
        <taxon>Polyphaga</taxon>
        <taxon>Cucujiformia</taxon>
        <taxon>Curculionidae</taxon>
        <taxon>Scolytinae</taxon>
        <taxon>Hypothenemus</taxon>
    </lineage>
</organism>
<evidence type="ECO:0000313" key="3">
    <source>
        <dbReference type="Proteomes" id="UP001566132"/>
    </source>
</evidence>
<protein>
    <submittedName>
        <fullName evidence="2">Uncharacterized protein</fullName>
    </submittedName>
</protein>
<keyword evidence="1" id="KW-0732">Signal</keyword>
<evidence type="ECO:0000313" key="2">
    <source>
        <dbReference type="EMBL" id="KAL1491989.1"/>
    </source>
</evidence>
<evidence type="ECO:0000256" key="1">
    <source>
        <dbReference type="SAM" id="SignalP"/>
    </source>
</evidence>